<dbReference type="Proteomes" id="UP000254704">
    <property type="component" value="Unassembled WGS sequence"/>
</dbReference>
<evidence type="ECO:0000256" key="8">
    <source>
        <dbReference type="ARBA" id="ARBA00023049"/>
    </source>
</evidence>
<keyword evidence="8" id="KW-0482">Metalloprotease</keyword>
<reference evidence="15 16" key="1">
    <citation type="submission" date="2018-06" db="EMBL/GenBank/DDBJ databases">
        <authorList>
            <consortium name="Pathogen Informatics"/>
            <person name="Doyle S."/>
        </authorList>
    </citation>
    <scope>NUCLEOTIDE SEQUENCE [LARGE SCALE GENOMIC DNA]</scope>
    <source>
        <strain evidence="15 16">NCTC11621</strain>
    </source>
</reference>
<comment type="catalytic activity">
    <reaction evidence="1">
        <text>Release of any N-terminal amino acid, including proline, that is linked to proline, even from a dipeptide or tripeptide.</text>
        <dbReference type="EC" id="3.4.11.9"/>
    </reaction>
</comment>
<dbReference type="GO" id="GO:0006508">
    <property type="term" value="P:proteolysis"/>
    <property type="evidence" value="ECO:0007669"/>
    <property type="project" value="UniProtKB-KW"/>
</dbReference>
<protein>
    <recommendedName>
        <fullName evidence="10">Xaa-Pro aminopeptidase</fullName>
        <ecNumber evidence="4">3.4.11.9</ecNumber>
    </recommendedName>
    <alternativeName>
        <fullName evidence="11">Aminopeptidase P II</fullName>
    </alternativeName>
    <alternativeName>
        <fullName evidence="12">X-Pro aminopeptidase</fullName>
    </alternativeName>
</protein>
<evidence type="ECO:0000259" key="14">
    <source>
        <dbReference type="SMART" id="SM01011"/>
    </source>
</evidence>
<dbReference type="InterPro" id="IPR036005">
    <property type="entry name" value="Creatinase/aminopeptidase-like"/>
</dbReference>
<keyword evidence="9" id="KW-0464">Manganese</keyword>
<evidence type="ECO:0000256" key="13">
    <source>
        <dbReference type="RuleBase" id="RU000590"/>
    </source>
</evidence>
<keyword evidence="6 13" id="KW-0479">Metal-binding</keyword>
<dbReference type="InterPro" id="IPR001131">
    <property type="entry name" value="Peptidase_M24B_aminopep-P_CS"/>
</dbReference>
<dbReference type="PROSITE" id="PS00491">
    <property type="entry name" value="PROLINE_PEPTIDASE"/>
    <property type="match status" value="1"/>
</dbReference>
<dbReference type="GO" id="GO:0070006">
    <property type="term" value="F:metalloaminopeptidase activity"/>
    <property type="evidence" value="ECO:0007669"/>
    <property type="project" value="InterPro"/>
</dbReference>
<dbReference type="GO" id="GO:0030145">
    <property type="term" value="F:manganese ion binding"/>
    <property type="evidence" value="ECO:0007669"/>
    <property type="project" value="InterPro"/>
</dbReference>
<dbReference type="PANTHER" id="PTHR43226:SF4">
    <property type="entry name" value="XAA-PRO AMINOPEPTIDASE 3"/>
    <property type="match status" value="1"/>
</dbReference>
<dbReference type="EMBL" id="UGTV01000015">
    <property type="protein sequence ID" value="SUC10506.1"/>
    <property type="molecule type" value="Genomic_DNA"/>
</dbReference>
<comment type="cofactor">
    <cofactor evidence="2">
        <name>Mn(2+)</name>
        <dbReference type="ChEBI" id="CHEBI:29035"/>
    </cofactor>
</comment>
<dbReference type="EC" id="3.4.11.9" evidence="4"/>
<dbReference type="Gene3D" id="3.90.230.10">
    <property type="entry name" value="Creatinase/methionine aminopeptidase superfamily"/>
    <property type="match status" value="1"/>
</dbReference>
<dbReference type="SUPFAM" id="SSF55920">
    <property type="entry name" value="Creatinase/aminopeptidase"/>
    <property type="match status" value="1"/>
</dbReference>
<dbReference type="AlphaFoldDB" id="A0A379EVW3"/>
<dbReference type="Pfam" id="PF00557">
    <property type="entry name" value="Peptidase_M24"/>
    <property type="match status" value="1"/>
</dbReference>
<dbReference type="SMART" id="SM01011">
    <property type="entry name" value="AMP_N"/>
    <property type="match status" value="1"/>
</dbReference>
<name>A0A379EVW3_9PAST</name>
<dbReference type="CDD" id="cd01087">
    <property type="entry name" value="Prolidase"/>
    <property type="match status" value="1"/>
</dbReference>
<dbReference type="InterPro" id="IPR000994">
    <property type="entry name" value="Pept_M24"/>
</dbReference>
<feature type="domain" description="Aminopeptidase P N-terminal" evidence="14">
    <location>
        <begin position="9"/>
        <end position="143"/>
    </location>
</feature>
<evidence type="ECO:0000256" key="3">
    <source>
        <dbReference type="ARBA" id="ARBA00008766"/>
    </source>
</evidence>
<comment type="similarity">
    <text evidence="3 13">Belongs to the peptidase M24B family.</text>
</comment>
<evidence type="ECO:0000256" key="9">
    <source>
        <dbReference type="ARBA" id="ARBA00023211"/>
    </source>
</evidence>
<dbReference type="InterPro" id="IPR029149">
    <property type="entry name" value="Creatin/AminoP/Spt16_N"/>
</dbReference>
<accession>A0A379EVW3</accession>
<organism evidence="15 16">
    <name type="scientific">Pasteurella canis</name>
    <dbReference type="NCBI Taxonomy" id="753"/>
    <lineage>
        <taxon>Bacteria</taxon>
        <taxon>Pseudomonadati</taxon>
        <taxon>Pseudomonadota</taxon>
        <taxon>Gammaproteobacteria</taxon>
        <taxon>Pasteurellales</taxon>
        <taxon>Pasteurellaceae</taxon>
        <taxon>Pasteurella</taxon>
    </lineage>
</organism>
<evidence type="ECO:0000256" key="6">
    <source>
        <dbReference type="ARBA" id="ARBA00022723"/>
    </source>
</evidence>
<evidence type="ECO:0000256" key="7">
    <source>
        <dbReference type="ARBA" id="ARBA00022801"/>
    </source>
</evidence>
<dbReference type="InterPro" id="IPR052433">
    <property type="entry name" value="X-Pro_dipept-like"/>
</dbReference>
<evidence type="ECO:0000313" key="16">
    <source>
        <dbReference type="Proteomes" id="UP000254704"/>
    </source>
</evidence>
<gene>
    <name evidence="15" type="primary">pepP</name>
    <name evidence="15" type="ORF">NCTC11621_01561</name>
</gene>
<dbReference type="GO" id="GO:0005829">
    <property type="term" value="C:cytosol"/>
    <property type="evidence" value="ECO:0007669"/>
    <property type="project" value="TreeGrafter"/>
</dbReference>
<sequence length="441" mass="50486">MDLAYMATLPQQEFIERRNKVFEQMQDDSVFIVFSEIEKRRSNDCAYPFRQDSYFWYLTGFNEPNSVLILRKKSGKQESIIFVRPSDPLRETWDGRRLGVTNAPTKLSLDHAFSIDDFSAEFPKILENTNAIYHLPTLHPWGDELLTQSAVDFSQALCWKEMLDEMRLFKSENEIALMQQAGQISALAHIRAMQKTRPNRLEYEIEHEILHEFSRFGARNPSYNSIIAGGENACILHYTENDMPLKEGELVLIDAGCEFAMYAGDITRTFPVNGKFSQAQRDIYEIVLNAQKRALELLVPGNSIQQANEEVVRIKVEGLVKLGILQGDIKELIETEAYRQFYMHGLGHWLGLDVHDVGSYSKDEHNNNRNSKVRDRPLEVGMVLTVEPGLYISEKANVPAQYKGIGVRIEDNLLITEYGNKNLTSAVPKEIDDIEKLMANK</sequence>
<dbReference type="SUPFAM" id="SSF53092">
    <property type="entry name" value="Creatinase/prolidase N-terminal domain"/>
    <property type="match status" value="1"/>
</dbReference>
<dbReference type="FunFam" id="3.90.230.10:FF:000002">
    <property type="entry name" value="Xaa-Pro aminopeptidase 3"/>
    <property type="match status" value="1"/>
</dbReference>
<dbReference type="InterPro" id="IPR007865">
    <property type="entry name" value="Aminopep_P_N"/>
</dbReference>
<evidence type="ECO:0000256" key="1">
    <source>
        <dbReference type="ARBA" id="ARBA00001424"/>
    </source>
</evidence>
<dbReference type="PANTHER" id="PTHR43226">
    <property type="entry name" value="XAA-PRO AMINOPEPTIDASE 3"/>
    <property type="match status" value="1"/>
</dbReference>
<evidence type="ECO:0000256" key="4">
    <source>
        <dbReference type="ARBA" id="ARBA00012574"/>
    </source>
</evidence>
<evidence type="ECO:0000256" key="5">
    <source>
        <dbReference type="ARBA" id="ARBA00022670"/>
    </source>
</evidence>
<evidence type="ECO:0000256" key="11">
    <source>
        <dbReference type="ARBA" id="ARBA00075356"/>
    </source>
</evidence>
<dbReference type="Pfam" id="PF05195">
    <property type="entry name" value="AMP_N"/>
    <property type="match status" value="1"/>
</dbReference>
<keyword evidence="7 15" id="KW-0378">Hydrolase</keyword>
<keyword evidence="15" id="KW-0031">Aminopeptidase</keyword>
<evidence type="ECO:0000256" key="2">
    <source>
        <dbReference type="ARBA" id="ARBA00001936"/>
    </source>
</evidence>
<dbReference type="Gene3D" id="3.40.350.10">
    <property type="entry name" value="Creatinase/prolidase N-terminal domain"/>
    <property type="match status" value="1"/>
</dbReference>
<evidence type="ECO:0000313" key="15">
    <source>
        <dbReference type="EMBL" id="SUC10506.1"/>
    </source>
</evidence>
<evidence type="ECO:0000256" key="10">
    <source>
        <dbReference type="ARBA" id="ARBA00069363"/>
    </source>
</evidence>
<evidence type="ECO:0000256" key="12">
    <source>
        <dbReference type="ARBA" id="ARBA00081411"/>
    </source>
</evidence>
<proteinExistence type="inferred from homology"/>
<dbReference type="NCBIfam" id="NF008131">
    <property type="entry name" value="PRK10879.1"/>
    <property type="match status" value="1"/>
</dbReference>
<dbReference type="RefSeq" id="WP_115323155.1">
    <property type="nucleotide sequence ID" value="NZ_UGTV01000015.1"/>
</dbReference>
<keyword evidence="5" id="KW-0645">Protease</keyword>